<evidence type="ECO:0000313" key="3">
    <source>
        <dbReference type="Proteomes" id="UP001234178"/>
    </source>
</evidence>
<evidence type="ECO:0000313" key="2">
    <source>
        <dbReference type="EMBL" id="KAK4026086.1"/>
    </source>
</evidence>
<proteinExistence type="predicted"/>
<reference evidence="2 3" key="1">
    <citation type="journal article" date="2023" name="Nucleic Acids Res.">
        <title>The hologenome of Daphnia magna reveals possible DNA methylation and microbiome-mediated evolution of the host genome.</title>
        <authorList>
            <person name="Chaturvedi A."/>
            <person name="Li X."/>
            <person name="Dhandapani V."/>
            <person name="Marshall H."/>
            <person name="Kissane S."/>
            <person name="Cuenca-Cambronero M."/>
            <person name="Asole G."/>
            <person name="Calvet F."/>
            <person name="Ruiz-Romero M."/>
            <person name="Marangio P."/>
            <person name="Guigo R."/>
            <person name="Rago D."/>
            <person name="Mirbahai L."/>
            <person name="Eastwood N."/>
            <person name="Colbourne J.K."/>
            <person name="Zhou J."/>
            <person name="Mallon E."/>
            <person name="Orsini L."/>
        </authorList>
    </citation>
    <scope>NUCLEOTIDE SEQUENCE [LARGE SCALE GENOMIC DNA]</scope>
    <source>
        <strain evidence="2">LRV0_1</strain>
    </source>
</reference>
<feature type="chain" id="PRO_5045948235" description="Secreted protein" evidence="1">
    <location>
        <begin position="33"/>
        <end position="100"/>
    </location>
</feature>
<keyword evidence="3" id="KW-1185">Reference proteome</keyword>
<keyword evidence="1" id="KW-0732">Signal</keyword>
<evidence type="ECO:0000256" key="1">
    <source>
        <dbReference type="SAM" id="SignalP"/>
    </source>
</evidence>
<organism evidence="2 3">
    <name type="scientific">Daphnia magna</name>
    <dbReference type="NCBI Taxonomy" id="35525"/>
    <lineage>
        <taxon>Eukaryota</taxon>
        <taxon>Metazoa</taxon>
        <taxon>Ecdysozoa</taxon>
        <taxon>Arthropoda</taxon>
        <taxon>Crustacea</taxon>
        <taxon>Branchiopoda</taxon>
        <taxon>Diplostraca</taxon>
        <taxon>Cladocera</taxon>
        <taxon>Anomopoda</taxon>
        <taxon>Daphniidae</taxon>
        <taxon>Daphnia</taxon>
    </lineage>
</organism>
<comment type="caution">
    <text evidence="2">The sequence shown here is derived from an EMBL/GenBank/DDBJ whole genome shotgun (WGS) entry which is preliminary data.</text>
</comment>
<name>A0ABR0ALU1_9CRUS</name>
<sequence>MTAMKTNTSWLKLTSFSLVACLSCTVFKKGSSIVQGGKGLVTHPRHPKIWLDQYSSYSDLPMRLGLKRLIEYGSFSQATQTVCEVNHISSIYLGNFHLTI</sequence>
<dbReference type="Proteomes" id="UP001234178">
    <property type="component" value="Unassembled WGS sequence"/>
</dbReference>
<dbReference type="EMBL" id="JAOYFB010000038">
    <property type="protein sequence ID" value="KAK4026086.1"/>
    <property type="molecule type" value="Genomic_DNA"/>
</dbReference>
<evidence type="ECO:0008006" key="4">
    <source>
        <dbReference type="Google" id="ProtNLM"/>
    </source>
</evidence>
<gene>
    <name evidence="2" type="ORF">OUZ56_015110</name>
</gene>
<accession>A0ABR0ALU1</accession>
<protein>
    <recommendedName>
        <fullName evidence="4">Secreted protein</fullName>
    </recommendedName>
</protein>
<feature type="signal peptide" evidence="1">
    <location>
        <begin position="1"/>
        <end position="32"/>
    </location>
</feature>